<evidence type="ECO:0000256" key="8">
    <source>
        <dbReference type="ARBA" id="ARBA00022842"/>
    </source>
</evidence>
<dbReference type="InterPro" id="IPR001757">
    <property type="entry name" value="P_typ_ATPase"/>
</dbReference>
<dbReference type="GO" id="GO:0045332">
    <property type="term" value="P:phospholipid translocation"/>
    <property type="evidence" value="ECO:0007669"/>
    <property type="project" value="TreeGrafter"/>
</dbReference>
<feature type="binding site" evidence="14">
    <location>
        <position position="587"/>
    </location>
    <ligand>
        <name>ATP</name>
        <dbReference type="ChEBI" id="CHEBI:30616"/>
    </ligand>
</feature>
<dbReference type="Pfam" id="PF16209">
    <property type="entry name" value="PhoLip_ATPase_N"/>
    <property type="match status" value="1"/>
</dbReference>
<feature type="binding site" evidence="14">
    <location>
        <position position="505"/>
    </location>
    <ligand>
        <name>ATP</name>
        <dbReference type="ChEBI" id="CHEBI:30616"/>
    </ligand>
</feature>
<comment type="cofactor">
    <cofactor evidence="1 15">
        <name>Mg(2+)</name>
        <dbReference type="ChEBI" id="CHEBI:18420"/>
    </cofactor>
</comment>
<evidence type="ECO:0000256" key="6">
    <source>
        <dbReference type="ARBA" id="ARBA00022741"/>
    </source>
</evidence>
<feature type="binding site" evidence="14">
    <location>
        <position position="586"/>
    </location>
    <ligand>
        <name>ATP</name>
        <dbReference type="ChEBI" id="CHEBI:30616"/>
    </ligand>
</feature>
<feature type="binding site" evidence="14">
    <location>
        <position position="323"/>
    </location>
    <ligand>
        <name>ATP</name>
        <dbReference type="ChEBI" id="CHEBI:30616"/>
    </ligand>
</feature>
<dbReference type="Ensembl" id="ENSONIT00000074241.1">
    <property type="protein sequence ID" value="ENSONIP00000050659.1"/>
    <property type="gene ID" value="ENSONIG00000040575.1"/>
</dbReference>
<feature type="transmembrane region" description="Helical" evidence="16">
    <location>
        <begin position="59"/>
        <end position="78"/>
    </location>
</feature>
<feature type="binding site" evidence="15">
    <location>
        <position position="712"/>
    </location>
    <ligand>
        <name>Mg(2+)</name>
        <dbReference type="ChEBI" id="CHEBI:18420"/>
    </ligand>
</feature>
<feature type="binding site" evidence="14">
    <location>
        <position position="322"/>
    </location>
    <ligand>
        <name>ATP</name>
        <dbReference type="ChEBI" id="CHEBI:30616"/>
    </ligand>
</feature>
<evidence type="ECO:0000256" key="12">
    <source>
        <dbReference type="ARBA" id="ARBA00034036"/>
    </source>
</evidence>
<dbReference type="InterPro" id="IPR032630">
    <property type="entry name" value="P_typ_ATPase_c"/>
</dbReference>
<feature type="transmembrane region" description="Helical" evidence="16">
    <location>
        <begin position="848"/>
        <end position="867"/>
    </location>
</feature>
<dbReference type="InterPro" id="IPR018303">
    <property type="entry name" value="ATPase_P-typ_P_site"/>
</dbReference>
<dbReference type="SFLD" id="SFLDG00002">
    <property type="entry name" value="C1.7:_P-type_atpase_like"/>
    <property type="match status" value="1"/>
</dbReference>
<evidence type="ECO:0000256" key="5">
    <source>
        <dbReference type="ARBA" id="ARBA00022723"/>
    </source>
</evidence>
<feature type="binding site" evidence="14">
    <location>
        <position position="712"/>
    </location>
    <ligand>
        <name>ATP</name>
        <dbReference type="ChEBI" id="CHEBI:30616"/>
    </ligand>
</feature>
<dbReference type="Pfam" id="PF16212">
    <property type="entry name" value="PhoLip_ATPase_C"/>
    <property type="match status" value="1"/>
</dbReference>
<evidence type="ECO:0000256" key="1">
    <source>
        <dbReference type="ARBA" id="ARBA00001946"/>
    </source>
</evidence>
<feature type="binding site" evidence="14">
    <location>
        <position position="409"/>
    </location>
    <ligand>
        <name>ATP</name>
        <dbReference type="ChEBI" id="CHEBI:30616"/>
    </ligand>
</feature>
<evidence type="ECO:0000256" key="10">
    <source>
        <dbReference type="ARBA" id="ARBA00022989"/>
    </source>
</evidence>
<comment type="subcellular location">
    <subcellularLocation>
        <location evidence="2 16">Membrane</location>
        <topology evidence="2 16">Multi-pass membrane protein</topology>
    </subcellularLocation>
</comment>
<feature type="binding site" evidence="14">
    <location>
        <position position="585"/>
    </location>
    <ligand>
        <name>ATP</name>
        <dbReference type="ChEBI" id="CHEBI:30616"/>
    </ligand>
</feature>
<feature type="transmembrane region" description="Helical" evidence="16">
    <location>
        <begin position="765"/>
        <end position="786"/>
    </location>
</feature>
<dbReference type="GO" id="GO:0005802">
    <property type="term" value="C:trans-Golgi network"/>
    <property type="evidence" value="ECO:0007669"/>
    <property type="project" value="TreeGrafter"/>
</dbReference>
<evidence type="ECO:0000256" key="7">
    <source>
        <dbReference type="ARBA" id="ARBA00022840"/>
    </source>
</evidence>
<reference evidence="20" key="1">
    <citation type="submission" date="2012-01" db="EMBL/GenBank/DDBJ databases">
        <title>The Genome Sequence of Oreochromis niloticus (Nile Tilapia).</title>
        <authorList>
            <consortium name="Broad Institute Genome Assembly Team"/>
            <consortium name="Broad Institute Sequencing Platform"/>
            <person name="Di Palma F."/>
            <person name="Johnson J."/>
            <person name="Lander E.S."/>
            <person name="Lindblad-Toh K."/>
        </authorList>
    </citation>
    <scope>NUCLEOTIDE SEQUENCE [LARGE SCALE GENOMIC DNA]</scope>
</reference>
<dbReference type="SUPFAM" id="SSF81665">
    <property type="entry name" value="Calcium ATPase, transmembrane domain M"/>
    <property type="match status" value="1"/>
</dbReference>
<dbReference type="PANTHER" id="PTHR24092:SF177">
    <property type="entry name" value="PHOSPHOLIPID-TRANSPORTING ATPASE"/>
    <property type="match status" value="1"/>
</dbReference>
<dbReference type="GO" id="GO:0005886">
    <property type="term" value="C:plasma membrane"/>
    <property type="evidence" value="ECO:0007669"/>
    <property type="project" value="TreeGrafter"/>
</dbReference>
<evidence type="ECO:0000256" key="4">
    <source>
        <dbReference type="ARBA" id="ARBA00022692"/>
    </source>
</evidence>
<keyword evidence="4 16" id="KW-0812">Transmembrane</keyword>
<evidence type="ECO:0000313" key="19">
    <source>
        <dbReference type="Ensembl" id="ENSONIP00000050659.1"/>
    </source>
</evidence>
<comment type="similarity">
    <text evidence="3 16">Belongs to the cation transport ATPase (P-type) (TC 3.A.3) family. Type IV subfamily.</text>
</comment>
<evidence type="ECO:0000313" key="20">
    <source>
        <dbReference type="Proteomes" id="UP000005207"/>
    </source>
</evidence>
<dbReference type="InterPro" id="IPR006539">
    <property type="entry name" value="P-type_ATPase_IV"/>
</dbReference>
<dbReference type="CDD" id="cd02073">
    <property type="entry name" value="P-type_ATPase_APLT_Dnf-like"/>
    <property type="match status" value="1"/>
</dbReference>
<keyword evidence="6 14" id="KW-0547">Nucleotide-binding</keyword>
<sequence>RTFNLSFRYANNAIKTSKYNIFTFLPLNLFEQFKRLANAYFLFLLILELIPQISSLSWITTGFALIVVLSITGVKDAIDDINRHKCDRQVNNRKVDVLMDGQLKNEKWMNVQVGDIVKLGNNEFEASEVRCEPPNNRLDKFKGTLTVNGERYALDNDKVLLRGCTLRNTEWCFGLVIFGGPDSKLIQNSGKSMFKRTSIDHLTNILVLCIFGFLASMCSILTIGNAIWERNEGSVFTMFLPREPGIDAPLASFLIFWSYVIVLNALIPSSLYVSVEFIRLGNSFFIDWDRKMYYPKNDTPAQARTTTLNEELGQIKYIFSDKTGTLTQNIMTFNKCSINGKAYGEQVDFSWNNLADPKYNFHDHSLVEMVRSGNPETQEFFRLLSLCHTVMPEEKKEGELSYQAQSPDEGALVTAARNFGFVFRSRTPETITVVEMGRQVIYELLAILDFNNMRKRMSVIVRSPEGKLTLYCKGADTVIFERLHPSCNKLMEVTTDHLNVSDGLRTLVLAYKDLNENYMIDWKQRHHEASVAMEGREEKLDELYEEIEKDMMLLGATAVEDKLQDGVPQTIEQLAKADIKIWVLTGDKQETAENIGYSCNMLREEMKDVFVVSANTAEGVKEDPHPQGARPPLWEPLHYGVLTDDLTPIPSSLHHQAFALEKNLRLELLRTACMCQTVICCRVTPLQKAQVVQLVKKYKQAVTLAIGDGANDVSMIKAAHIGVGISGQEGMQAVLSSDYSFAQFRYLQRLLLVHGRWSYIRMCKFLGYFFYKNFTFTLVQFWYAFFCGFSAQTVYDEWFITFYNMVYTALPVLGMCLFDQDVNDRWSLQHPELYAPGQKNQYFNKKAFVSYLIHGCYCSLIIFFIPWASMNDAVRNDGKDIVSHPSFAFLLQTCLLAVVHTQLCVDTYYWTAVNHFFVLLSTIGYFAISVTMYSNGMFYVFTSSFPLIGAARNTLNQPIVWLTIFLTFLLCILPVVAIRFIFIQLRPTINDKVKRKHLREHVKPSCLLFTLLSCTPESRVSIVKSLHLKKKKNPLFLFFR</sequence>
<gene>
    <name evidence="19" type="primary">LOC102076730</name>
</gene>
<keyword evidence="11 16" id="KW-0472">Membrane</keyword>
<dbReference type="GO" id="GO:0000287">
    <property type="term" value="F:magnesium ion binding"/>
    <property type="evidence" value="ECO:0007669"/>
    <property type="project" value="UniProtKB-UniRule"/>
</dbReference>
<dbReference type="PRINTS" id="PR00119">
    <property type="entry name" value="CATATPASE"/>
</dbReference>
<dbReference type="GO" id="GO:0016887">
    <property type="term" value="F:ATP hydrolysis activity"/>
    <property type="evidence" value="ECO:0007669"/>
    <property type="project" value="InterPro"/>
</dbReference>
<evidence type="ECO:0000259" key="18">
    <source>
        <dbReference type="Pfam" id="PF16212"/>
    </source>
</evidence>
<feature type="active site" description="4-aspartylphosphate intermediate" evidence="13">
    <location>
        <position position="321"/>
    </location>
</feature>
<reference evidence="19" key="3">
    <citation type="submission" date="2025-09" db="UniProtKB">
        <authorList>
            <consortium name="Ensembl"/>
        </authorList>
    </citation>
    <scope>IDENTIFICATION</scope>
</reference>
<evidence type="ECO:0000259" key="17">
    <source>
        <dbReference type="Pfam" id="PF16209"/>
    </source>
</evidence>
<dbReference type="SFLD" id="SFLDS00003">
    <property type="entry name" value="Haloacid_Dehalogenase"/>
    <property type="match status" value="1"/>
</dbReference>
<keyword evidence="10 16" id="KW-1133">Transmembrane helix</keyword>
<dbReference type="Proteomes" id="UP000005207">
    <property type="component" value="Linkage group LG7"/>
</dbReference>
<dbReference type="InterPro" id="IPR023214">
    <property type="entry name" value="HAD_sf"/>
</dbReference>
<keyword evidence="9 16" id="KW-1278">Translocase</keyword>
<accession>A0A669CWP8</accession>
<dbReference type="NCBIfam" id="TIGR01494">
    <property type="entry name" value="ATPase_P-type"/>
    <property type="match status" value="1"/>
</dbReference>
<feature type="transmembrane region" description="Helical" evidence="16">
    <location>
        <begin position="959"/>
        <end position="982"/>
    </location>
</feature>
<dbReference type="FunFam" id="3.40.50.1000:FF:000001">
    <property type="entry name" value="Phospholipid-transporting ATPase IC"/>
    <property type="match status" value="1"/>
</dbReference>
<dbReference type="Gene3D" id="3.40.50.1000">
    <property type="entry name" value="HAD superfamily/HAD-like"/>
    <property type="match status" value="1"/>
</dbReference>
<dbReference type="InterPro" id="IPR036412">
    <property type="entry name" value="HAD-like_sf"/>
</dbReference>
<dbReference type="PANTHER" id="PTHR24092">
    <property type="entry name" value="PROBABLE PHOSPHOLIPID-TRANSPORTING ATPASE"/>
    <property type="match status" value="1"/>
</dbReference>
<dbReference type="GO" id="GO:0140326">
    <property type="term" value="F:ATPase-coupled intramembrane lipid transporter activity"/>
    <property type="evidence" value="ECO:0007669"/>
    <property type="project" value="UniProtKB-EC"/>
</dbReference>
<evidence type="ECO:0000256" key="13">
    <source>
        <dbReference type="PIRSR" id="PIRSR606539-1"/>
    </source>
</evidence>
<feature type="binding site" evidence="14">
    <location>
        <position position="688"/>
    </location>
    <ligand>
        <name>ATP</name>
        <dbReference type="ChEBI" id="CHEBI:30616"/>
    </ligand>
</feature>
<evidence type="ECO:0000256" key="2">
    <source>
        <dbReference type="ARBA" id="ARBA00004141"/>
    </source>
</evidence>
<proteinExistence type="inferred from homology"/>
<feature type="binding site" evidence="15">
    <location>
        <position position="321"/>
    </location>
    <ligand>
        <name>Mg(2+)</name>
        <dbReference type="ChEBI" id="CHEBI:18420"/>
    </ligand>
</feature>
<feature type="transmembrane region" description="Helical" evidence="16">
    <location>
        <begin position="205"/>
        <end position="228"/>
    </location>
</feature>
<organism evidence="19 20">
    <name type="scientific">Oreochromis niloticus</name>
    <name type="common">Nile tilapia</name>
    <name type="synonym">Tilapia nilotica</name>
    <dbReference type="NCBI Taxonomy" id="8128"/>
    <lineage>
        <taxon>Eukaryota</taxon>
        <taxon>Metazoa</taxon>
        <taxon>Chordata</taxon>
        <taxon>Craniata</taxon>
        <taxon>Vertebrata</taxon>
        <taxon>Euteleostomi</taxon>
        <taxon>Actinopterygii</taxon>
        <taxon>Neopterygii</taxon>
        <taxon>Teleostei</taxon>
        <taxon>Neoteleostei</taxon>
        <taxon>Acanthomorphata</taxon>
        <taxon>Ovalentaria</taxon>
        <taxon>Cichlomorphae</taxon>
        <taxon>Cichliformes</taxon>
        <taxon>Cichlidae</taxon>
        <taxon>African cichlids</taxon>
        <taxon>Pseudocrenilabrinae</taxon>
        <taxon>Oreochromini</taxon>
        <taxon>Oreochromis</taxon>
    </lineage>
</organism>
<dbReference type="AlphaFoldDB" id="A0A669CWP8"/>
<keyword evidence="5 15" id="KW-0479">Metal-binding</keyword>
<dbReference type="NCBIfam" id="TIGR01652">
    <property type="entry name" value="ATPase-Plipid"/>
    <property type="match status" value="1"/>
</dbReference>
<feature type="transmembrane region" description="Helical" evidence="16">
    <location>
        <begin position="916"/>
        <end position="939"/>
    </location>
</feature>
<name>A0A669CWP8_ORENI</name>
<dbReference type="InterPro" id="IPR023298">
    <property type="entry name" value="ATPase_P-typ_TM_dom_sf"/>
</dbReference>
<feature type="binding site" evidence="14">
    <location>
        <position position="473"/>
    </location>
    <ligand>
        <name>ATP</name>
        <dbReference type="ChEBI" id="CHEBI:30616"/>
    </ligand>
</feature>
<dbReference type="FunFam" id="3.40.1110.10:FF:000188">
    <property type="entry name" value="Phospholipid-transporting ATPase"/>
    <property type="match status" value="1"/>
</dbReference>
<evidence type="ECO:0000256" key="15">
    <source>
        <dbReference type="PIRSR" id="PIRSR606539-3"/>
    </source>
</evidence>
<dbReference type="SUPFAM" id="SSF56784">
    <property type="entry name" value="HAD-like"/>
    <property type="match status" value="1"/>
</dbReference>
<feature type="transmembrane region" description="Helical" evidence="16">
    <location>
        <begin position="36"/>
        <end position="53"/>
    </location>
</feature>
<feature type="domain" description="P-type ATPase N-terminal" evidence="17">
    <location>
        <begin position="6"/>
        <end position="61"/>
    </location>
</feature>
<dbReference type="InterPro" id="IPR044492">
    <property type="entry name" value="P_typ_ATPase_HD_dom"/>
</dbReference>
<evidence type="ECO:0000256" key="14">
    <source>
        <dbReference type="PIRSR" id="PIRSR606539-2"/>
    </source>
</evidence>
<dbReference type="Pfam" id="PF13246">
    <property type="entry name" value="Cation_ATPase"/>
    <property type="match status" value="1"/>
</dbReference>
<evidence type="ECO:0000256" key="11">
    <source>
        <dbReference type="ARBA" id="ARBA00023136"/>
    </source>
</evidence>
<reference evidence="19" key="2">
    <citation type="submission" date="2025-08" db="UniProtKB">
        <authorList>
            <consortium name="Ensembl"/>
        </authorList>
    </citation>
    <scope>IDENTIFICATION</scope>
</reference>
<feature type="binding site" evidence="14">
    <location>
        <position position="321"/>
    </location>
    <ligand>
        <name>ATP</name>
        <dbReference type="ChEBI" id="CHEBI:30616"/>
    </ligand>
</feature>
<dbReference type="InterPro" id="IPR032631">
    <property type="entry name" value="P-type_ATPase_N"/>
</dbReference>
<evidence type="ECO:0000256" key="16">
    <source>
        <dbReference type="RuleBase" id="RU362033"/>
    </source>
</evidence>
<dbReference type="GO" id="GO:0007030">
    <property type="term" value="P:Golgi organization"/>
    <property type="evidence" value="ECO:0007669"/>
    <property type="project" value="TreeGrafter"/>
</dbReference>
<feature type="binding site" evidence="14">
    <location>
        <position position="711"/>
    </location>
    <ligand>
        <name>ATP</name>
        <dbReference type="ChEBI" id="CHEBI:30616"/>
    </ligand>
</feature>
<feature type="transmembrane region" description="Helical" evidence="16">
    <location>
        <begin position="887"/>
        <end position="909"/>
    </location>
</feature>
<comment type="catalytic activity">
    <reaction evidence="12 16">
        <text>ATP + H2O + phospholipidSide 1 = ADP + phosphate + phospholipidSide 2.</text>
        <dbReference type="EC" id="7.6.2.1"/>
    </reaction>
</comment>
<dbReference type="InterPro" id="IPR023299">
    <property type="entry name" value="ATPase_P-typ_cyto_dom_N"/>
</dbReference>
<feature type="binding site" evidence="15">
    <location>
        <position position="708"/>
    </location>
    <ligand>
        <name>Mg(2+)</name>
        <dbReference type="ChEBI" id="CHEBI:18420"/>
    </ligand>
</feature>
<feature type="binding site" evidence="14">
    <location>
        <position position="682"/>
    </location>
    <ligand>
        <name>ATP</name>
        <dbReference type="ChEBI" id="CHEBI:30616"/>
    </ligand>
</feature>
<evidence type="ECO:0000256" key="9">
    <source>
        <dbReference type="ARBA" id="ARBA00022967"/>
    </source>
</evidence>
<feature type="domain" description="P-type ATPase C-terminal" evidence="18">
    <location>
        <begin position="734"/>
        <end position="988"/>
    </location>
</feature>
<keyword evidence="7 14" id="KW-0067">ATP-binding</keyword>
<dbReference type="GO" id="GO:0005524">
    <property type="term" value="F:ATP binding"/>
    <property type="evidence" value="ECO:0007669"/>
    <property type="project" value="UniProtKB-UniRule"/>
</dbReference>
<dbReference type="SUPFAM" id="SSF81660">
    <property type="entry name" value="Metal cation-transporting ATPase, ATP-binding domain N"/>
    <property type="match status" value="1"/>
</dbReference>
<dbReference type="PROSITE" id="PS00154">
    <property type="entry name" value="ATPASE_E1_E2"/>
    <property type="match status" value="1"/>
</dbReference>
<dbReference type="GeneTree" id="ENSGT00940000165675"/>
<feature type="transmembrane region" description="Helical" evidence="16">
    <location>
        <begin position="248"/>
        <end position="267"/>
    </location>
</feature>
<dbReference type="SFLD" id="SFLDF00027">
    <property type="entry name" value="p-type_atpase"/>
    <property type="match status" value="1"/>
</dbReference>
<feature type="transmembrane region" description="Helical" evidence="16">
    <location>
        <begin position="798"/>
        <end position="818"/>
    </location>
</feature>
<dbReference type="EC" id="7.6.2.1" evidence="16"/>
<feature type="binding site" evidence="14">
    <location>
        <position position="450"/>
    </location>
    <ligand>
        <name>ATP</name>
        <dbReference type="ChEBI" id="CHEBI:30616"/>
    </ligand>
</feature>
<dbReference type="FunFam" id="3.40.50.1000:FF:000014">
    <property type="entry name" value="Phospholipid-transporting ATPase"/>
    <property type="match status" value="1"/>
</dbReference>
<protein>
    <recommendedName>
        <fullName evidence="16">Phospholipid-transporting ATPase</fullName>
        <ecNumber evidence="16">7.6.2.1</ecNumber>
    </recommendedName>
</protein>
<keyword evidence="8 15" id="KW-0460">Magnesium</keyword>
<feature type="binding site" evidence="15">
    <location>
        <position position="323"/>
    </location>
    <ligand>
        <name>Mg(2+)</name>
        <dbReference type="ChEBI" id="CHEBI:18420"/>
    </ligand>
</feature>
<keyword evidence="20" id="KW-1185">Reference proteome</keyword>
<dbReference type="Gene3D" id="3.40.1110.10">
    <property type="entry name" value="Calcium-transporting ATPase, cytoplasmic domain N"/>
    <property type="match status" value="1"/>
</dbReference>
<evidence type="ECO:0000256" key="3">
    <source>
        <dbReference type="ARBA" id="ARBA00008109"/>
    </source>
</evidence>